<dbReference type="PANTHER" id="PTHR13318:SF95">
    <property type="entry name" value="F-BOX PROTEIN YLR352W"/>
    <property type="match status" value="1"/>
</dbReference>
<dbReference type="SUPFAM" id="SSF52047">
    <property type="entry name" value="RNI-like"/>
    <property type="match status" value="1"/>
</dbReference>
<dbReference type="GO" id="GO:0019005">
    <property type="term" value="C:SCF ubiquitin ligase complex"/>
    <property type="evidence" value="ECO:0007669"/>
    <property type="project" value="TreeGrafter"/>
</dbReference>
<dbReference type="KEGG" id="sla:SERLADRAFT_464309"/>
<dbReference type="AlphaFoldDB" id="F8NRT4"/>
<dbReference type="Gene3D" id="3.80.10.10">
    <property type="entry name" value="Ribonuclease Inhibitor"/>
    <property type="match status" value="1"/>
</dbReference>
<organism>
    <name type="scientific">Serpula lacrymans var. lacrymans (strain S7.9)</name>
    <name type="common">Dry rot fungus</name>
    <dbReference type="NCBI Taxonomy" id="578457"/>
    <lineage>
        <taxon>Eukaryota</taxon>
        <taxon>Fungi</taxon>
        <taxon>Dikarya</taxon>
        <taxon>Basidiomycota</taxon>
        <taxon>Agaricomycotina</taxon>
        <taxon>Agaricomycetes</taxon>
        <taxon>Agaricomycetidae</taxon>
        <taxon>Boletales</taxon>
        <taxon>Coniophorineae</taxon>
        <taxon>Serpulaceae</taxon>
        <taxon>Serpula</taxon>
    </lineage>
</organism>
<dbReference type="GeneID" id="18818717"/>
<accession>F8NRT4</accession>
<dbReference type="HOGENOM" id="CLU_017901_0_0_1"/>
<dbReference type="OrthoDB" id="2585512at2759"/>
<evidence type="ECO:0000313" key="2">
    <source>
        <dbReference type="EMBL" id="EGO26820.1"/>
    </source>
</evidence>
<dbReference type="PANTHER" id="PTHR13318">
    <property type="entry name" value="PARTNER OF PAIRED, ISOFORM B-RELATED"/>
    <property type="match status" value="1"/>
</dbReference>
<protein>
    <recommendedName>
        <fullName evidence="1">F-box domain-containing protein</fullName>
    </recommendedName>
</protein>
<dbReference type="RefSeq" id="XP_007316993.1">
    <property type="nucleotide sequence ID" value="XM_007316931.1"/>
</dbReference>
<gene>
    <name evidence="2" type="ORF">SERLADRAFT_464309</name>
</gene>
<dbReference type="Proteomes" id="UP000008064">
    <property type="component" value="Unassembled WGS sequence"/>
</dbReference>
<dbReference type="InterPro" id="IPR001810">
    <property type="entry name" value="F-box_dom"/>
</dbReference>
<reference evidence="2" key="1">
    <citation type="submission" date="2011-04" db="EMBL/GenBank/DDBJ databases">
        <title>Evolution of plant cell wall degrading machinery underlies the functional diversity of forest fungi.</title>
        <authorList>
            <consortium name="US DOE Joint Genome Institute (JGI-PGF)"/>
            <person name="Eastwood D.C."/>
            <person name="Floudas D."/>
            <person name="Binder M."/>
            <person name="Majcherczyk A."/>
            <person name="Schneider P."/>
            <person name="Aerts A."/>
            <person name="Asiegbu F.O."/>
            <person name="Baker S.E."/>
            <person name="Barry K."/>
            <person name="Bendiksby M."/>
            <person name="Blumentritt M."/>
            <person name="Coutinho P.M."/>
            <person name="Cullen D."/>
            <person name="Cullen D."/>
            <person name="Gathman A."/>
            <person name="Goodell B."/>
            <person name="Henrissat B."/>
            <person name="Ihrmark K."/>
            <person name="Kauserud H."/>
            <person name="Kohler A."/>
            <person name="LaButti K."/>
            <person name="Lapidus A."/>
            <person name="Lavin J.L."/>
            <person name="Lee Y.-H."/>
            <person name="Lindquist E."/>
            <person name="Lilly W."/>
            <person name="Lucas S."/>
            <person name="Morin E."/>
            <person name="Murat C."/>
            <person name="Oguiza J.A."/>
            <person name="Park J."/>
            <person name="Pisabarro A.G."/>
            <person name="Riley R."/>
            <person name="Rosling A."/>
            <person name="Salamov A."/>
            <person name="Schmidt O."/>
            <person name="Schmutz J."/>
            <person name="Skrede I."/>
            <person name="Stenlid J."/>
            <person name="Wiebenga A."/>
            <person name="Xie X."/>
            <person name="Kues U."/>
            <person name="Hibbett D.S."/>
            <person name="Hoffmeister D."/>
            <person name="Hogberg N."/>
            <person name="Martin F."/>
            <person name="Grigoriev I.V."/>
            <person name="Watkinson S.C."/>
        </authorList>
    </citation>
    <scope>NUCLEOTIDE SEQUENCE</scope>
    <source>
        <strain evidence="2">S7.9</strain>
    </source>
</reference>
<feature type="domain" description="F-box" evidence="1">
    <location>
        <begin position="5"/>
        <end position="49"/>
    </location>
</feature>
<proteinExistence type="predicted"/>
<name>F8NRT4_SERL9</name>
<dbReference type="GO" id="GO:0031146">
    <property type="term" value="P:SCF-dependent proteasomal ubiquitin-dependent protein catabolic process"/>
    <property type="evidence" value="ECO:0007669"/>
    <property type="project" value="TreeGrafter"/>
</dbReference>
<dbReference type="EMBL" id="GL945432">
    <property type="protein sequence ID" value="EGO26820.1"/>
    <property type="molecule type" value="Genomic_DNA"/>
</dbReference>
<dbReference type="Pfam" id="PF12937">
    <property type="entry name" value="F-box-like"/>
    <property type="match status" value="1"/>
</dbReference>
<dbReference type="InterPro" id="IPR032675">
    <property type="entry name" value="LRR_dom_sf"/>
</dbReference>
<evidence type="ECO:0000259" key="1">
    <source>
        <dbReference type="Pfam" id="PF12937"/>
    </source>
</evidence>
<sequence length="462" mass="52120">MPDFIDLPLEFLPLIFENIAKPQHLSACSLVNRAFNTFATPRLYERIFIFAWHKGAKLKVVLLFDTLTTSPHLARHVRKLDIRDFPKGLTLPIYRDLHDLCPRGLTNCVNLKSCTWTRDGSLNSAILEALLRCSQLEELEINGNDSPSYSTAILPQFSNLRKISLIMPSISVLDILPSWLSVTNETLRNLTLICKASSLITDTMLESIAPSLHHLEHFHITGCPKVTQRGILAVLSSNDHGLLSLGLEGLSQAFDMTSFSRECPHLGSLNRLRTITLTVQQTPLQPWMQGVVNLLSTSPLESFQVYSTAPFPGASLDDEFCNDIVTSHGARLTRFSVHRIYIGMSAVRDICSRCPQLEQLFIVADRTEYDELRECLALAPKLRSVHVHTNSVRGMLQSLEISDALSLVRQCPWSVTQIGINNRVFQVRRELRINDDDEEYIEPRLTPMENPDVPEPFLVVRT</sequence>